<dbReference type="Proteomes" id="UP001595685">
    <property type="component" value="Unassembled WGS sequence"/>
</dbReference>
<dbReference type="RefSeq" id="WP_340292949.1">
    <property type="nucleotide sequence ID" value="NZ_JBBEOI010000089.1"/>
</dbReference>
<dbReference type="Pfam" id="PF12730">
    <property type="entry name" value="ABC2_membrane_4"/>
    <property type="match status" value="1"/>
</dbReference>
<feature type="transmembrane region" description="Helical" evidence="1">
    <location>
        <begin position="230"/>
        <end position="250"/>
    </location>
</feature>
<protein>
    <submittedName>
        <fullName evidence="2">ABC transporter permease</fullName>
    </submittedName>
</protein>
<feature type="transmembrane region" description="Helical" evidence="1">
    <location>
        <begin position="160"/>
        <end position="180"/>
    </location>
</feature>
<comment type="caution">
    <text evidence="2">The sequence shown here is derived from an EMBL/GenBank/DDBJ whole genome shotgun (WGS) entry which is preliminary data.</text>
</comment>
<feature type="transmembrane region" description="Helical" evidence="1">
    <location>
        <begin position="121"/>
        <end position="148"/>
    </location>
</feature>
<evidence type="ECO:0000256" key="1">
    <source>
        <dbReference type="SAM" id="Phobius"/>
    </source>
</evidence>
<sequence length="261" mass="26046">MSAPGTTVGGAGAGTPGRGPSGASLWLLTSTMTRAAQGRLRLALSVAAALALGGIGLAVRAGADDAVGVPDELVATLVATLVLTLYAPLISLVQAASVVGDLRDDGTLVYLWLRPVARWRLALAAAVAVFVRSAPLAVLAAVVLALAAGGSTDLVVASGYAALLGCVGYAGLFSFLGLAVRRALVWGLVYVLVWEGVVGTFGALPARLAVSSYSTALLAHLGGTPAPAQGVGLAWAWAGPVLIALVALVASHRRLVRGEVA</sequence>
<organism evidence="2 3">
    <name type="scientific">Aquipuribacter hungaricus</name>
    <dbReference type="NCBI Taxonomy" id="545624"/>
    <lineage>
        <taxon>Bacteria</taxon>
        <taxon>Bacillati</taxon>
        <taxon>Actinomycetota</taxon>
        <taxon>Actinomycetes</taxon>
        <taxon>Micrococcales</taxon>
        <taxon>Intrasporangiaceae</taxon>
        <taxon>Aquipuribacter</taxon>
    </lineage>
</organism>
<evidence type="ECO:0000313" key="2">
    <source>
        <dbReference type="EMBL" id="MFC3689877.1"/>
    </source>
</evidence>
<evidence type="ECO:0000313" key="3">
    <source>
        <dbReference type="Proteomes" id="UP001595685"/>
    </source>
</evidence>
<feature type="transmembrane region" description="Helical" evidence="1">
    <location>
        <begin position="187"/>
        <end position="210"/>
    </location>
</feature>
<accession>A0ABV7WLL3</accession>
<gene>
    <name evidence="2" type="ORF">ACFOLH_16120</name>
</gene>
<reference evidence="3" key="1">
    <citation type="journal article" date="2019" name="Int. J. Syst. Evol. Microbiol.">
        <title>The Global Catalogue of Microorganisms (GCM) 10K type strain sequencing project: providing services to taxonomists for standard genome sequencing and annotation.</title>
        <authorList>
            <consortium name="The Broad Institute Genomics Platform"/>
            <consortium name="The Broad Institute Genome Sequencing Center for Infectious Disease"/>
            <person name="Wu L."/>
            <person name="Ma J."/>
        </authorList>
    </citation>
    <scope>NUCLEOTIDE SEQUENCE [LARGE SCALE GENOMIC DNA]</scope>
    <source>
        <strain evidence="3">NCAIM B.02333</strain>
    </source>
</reference>
<keyword evidence="3" id="KW-1185">Reference proteome</keyword>
<keyword evidence="1" id="KW-1133">Transmembrane helix</keyword>
<keyword evidence="1" id="KW-0812">Transmembrane</keyword>
<name>A0ABV7WLL3_9MICO</name>
<feature type="transmembrane region" description="Helical" evidence="1">
    <location>
        <begin position="73"/>
        <end position="100"/>
    </location>
</feature>
<proteinExistence type="predicted"/>
<keyword evidence="1" id="KW-0472">Membrane</keyword>
<dbReference type="EMBL" id="JBHRWW010000013">
    <property type="protein sequence ID" value="MFC3689877.1"/>
    <property type="molecule type" value="Genomic_DNA"/>
</dbReference>
<feature type="transmembrane region" description="Helical" evidence="1">
    <location>
        <begin position="42"/>
        <end position="61"/>
    </location>
</feature>